<name>A0A0F9AJZ1_9ZZZZ</name>
<gene>
    <name evidence="1" type="ORF">LCGC14_2903250</name>
</gene>
<proteinExistence type="predicted"/>
<dbReference type="AlphaFoldDB" id="A0A0F9AJZ1"/>
<sequence>MFYEELAVVDLLAPIAQEIKAGVYTVTPDENGELHLSIPHNVAVENPWIFSVCETQRYCVPWLQLYFRFYQLIPRC</sequence>
<dbReference type="EMBL" id="LAZR01057228">
    <property type="protein sequence ID" value="KKK72501.1"/>
    <property type="molecule type" value="Genomic_DNA"/>
</dbReference>
<reference evidence="1" key="1">
    <citation type="journal article" date="2015" name="Nature">
        <title>Complex archaea that bridge the gap between prokaryotes and eukaryotes.</title>
        <authorList>
            <person name="Spang A."/>
            <person name="Saw J.H."/>
            <person name="Jorgensen S.L."/>
            <person name="Zaremba-Niedzwiedzka K."/>
            <person name="Martijn J."/>
            <person name="Lind A.E."/>
            <person name="van Eijk R."/>
            <person name="Schleper C."/>
            <person name="Guy L."/>
            <person name="Ettema T.J."/>
        </authorList>
    </citation>
    <scope>NUCLEOTIDE SEQUENCE</scope>
</reference>
<evidence type="ECO:0000313" key="1">
    <source>
        <dbReference type="EMBL" id="KKK72501.1"/>
    </source>
</evidence>
<protein>
    <submittedName>
        <fullName evidence="1">Uncharacterized protein</fullName>
    </submittedName>
</protein>
<organism evidence="1">
    <name type="scientific">marine sediment metagenome</name>
    <dbReference type="NCBI Taxonomy" id="412755"/>
    <lineage>
        <taxon>unclassified sequences</taxon>
        <taxon>metagenomes</taxon>
        <taxon>ecological metagenomes</taxon>
    </lineage>
</organism>
<comment type="caution">
    <text evidence="1">The sequence shown here is derived from an EMBL/GenBank/DDBJ whole genome shotgun (WGS) entry which is preliminary data.</text>
</comment>
<accession>A0A0F9AJZ1</accession>